<reference evidence="1" key="1">
    <citation type="submission" date="2021-06" db="EMBL/GenBank/DDBJ databases">
        <authorList>
            <person name="Kallberg Y."/>
            <person name="Tangrot J."/>
            <person name="Rosling A."/>
        </authorList>
    </citation>
    <scope>NUCLEOTIDE SEQUENCE</scope>
    <source>
        <strain evidence="1">IN212</strain>
    </source>
</reference>
<dbReference type="EMBL" id="CAJVPZ010001487">
    <property type="protein sequence ID" value="CAG8493489.1"/>
    <property type="molecule type" value="Genomic_DNA"/>
</dbReference>
<comment type="caution">
    <text evidence="1">The sequence shown here is derived from an EMBL/GenBank/DDBJ whole genome shotgun (WGS) entry which is preliminary data.</text>
</comment>
<evidence type="ECO:0000313" key="2">
    <source>
        <dbReference type="Proteomes" id="UP000789396"/>
    </source>
</evidence>
<accession>A0A9N8ZE40</accession>
<dbReference type="Proteomes" id="UP000789396">
    <property type="component" value="Unassembled WGS sequence"/>
</dbReference>
<proteinExistence type="predicted"/>
<evidence type="ECO:0000313" key="1">
    <source>
        <dbReference type="EMBL" id="CAG8493489.1"/>
    </source>
</evidence>
<protein>
    <submittedName>
        <fullName evidence="1">15785_t:CDS:1</fullName>
    </submittedName>
</protein>
<keyword evidence="2" id="KW-1185">Reference proteome</keyword>
<gene>
    <name evidence="1" type="ORF">RFULGI_LOCUS2093</name>
</gene>
<organism evidence="1 2">
    <name type="scientific">Racocetra fulgida</name>
    <dbReference type="NCBI Taxonomy" id="60492"/>
    <lineage>
        <taxon>Eukaryota</taxon>
        <taxon>Fungi</taxon>
        <taxon>Fungi incertae sedis</taxon>
        <taxon>Mucoromycota</taxon>
        <taxon>Glomeromycotina</taxon>
        <taxon>Glomeromycetes</taxon>
        <taxon>Diversisporales</taxon>
        <taxon>Gigasporaceae</taxon>
        <taxon>Racocetra</taxon>
    </lineage>
</organism>
<sequence>MIVHITQAYTLEVQLSFVSSCHVYVTDCNETVIRDAGHKYCDGNLWHWDEATEAQYCLHIYPLTKPGDNRYCRASKDACFKVDGDLILWGIYTCGDPSYPCKT</sequence>
<dbReference type="OrthoDB" id="2428084at2759"/>
<name>A0A9N8ZE40_9GLOM</name>
<dbReference type="AlphaFoldDB" id="A0A9N8ZE40"/>